<dbReference type="GO" id="GO:0042597">
    <property type="term" value="C:periplasmic space"/>
    <property type="evidence" value="ECO:0007669"/>
    <property type="project" value="UniProtKB-SubCell"/>
</dbReference>
<accession>A0A139SRP7</accession>
<dbReference type="Pfam" id="PF01547">
    <property type="entry name" value="SBP_bac_1"/>
    <property type="match status" value="1"/>
</dbReference>
<dbReference type="PANTHER" id="PTHR43649">
    <property type="entry name" value="ARABINOSE-BINDING PROTEIN-RELATED"/>
    <property type="match status" value="1"/>
</dbReference>
<comment type="subcellular location">
    <subcellularLocation>
        <location evidence="1">Periplasm</location>
    </subcellularLocation>
</comment>
<name>A0A139SRP7_9BACT</name>
<dbReference type="Gene3D" id="3.40.190.10">
    <property type="entry name" value="Periplasmic binding protein-like II"/>
    <property type="match status" value="1"/>
</dbReference>
<reference evidence="4" key="1">
    <citation type="submission" date="2016-02" db="EMBL/GenBank/DDBJ databases">
        <authorList>
            <person name="Sanders J.G."/>
            <person name="Lin J.Y."/>
            <person name="Wertz J.T."/>
            <person name="Russell J.A."/>
            <person name="Moreau C.S."/>
            <person name="Powell S."/>
        </authorList>
    </citation>
    <scope>NUCLEOTIDE SEQUENCE [LARGE SCALE GENOMIC DNA]</scope>
    <source>
        <strain evidence="4">CAG34</strain>
    </source>
</reference>
<keyword evidence="4" id="KW-1185">Reference proteome</keyword>
<comment type="similarity">
    <text evidence="2">Belongs to the bacterial solute-binding protein 1 family.</text>
</comment>
<proteinExistence type="inferred from homology"/>
<evidence type="ECO:0000256" key="2">
    <source>
        <dbReference type="ARBA" id="ARBA00008520"/>
    </source>
</evidence>
<dbReference type="SUPFAM" id="SSF53850">
    <property type="entry name" value="Periplasmic binding protein-like II"/>
    <property type="match status" value="1"/>
</dbReference>
<dbReference type="Proteomes" id="UP000070058">
    <property type="component" value="Unassembled WGS sequence"/>
</dbReference>
<organism evidence="3 4">
    <name type="scientific">Cephaloticoccus primus</name>
    <dbReference type="NCBI Taxonomy" id="1548207"/>
    <lineage>
        <taxon>Bacteria</taxon>
        <taxon>Pseudomonadati</taxon>
        <taxon>Verrucomicrobiota</taxon>
        <taxon>Opitutia</taxon>
        <taxon>Opitutales</taxon>
        <taxon>Opitutaceae</taxon>
        <taxon>Cephaloticoccus</taxon>
    </lineage>
</organism>
<evidence type="ECO:0000313" key="4">
    <source>
        <dbReference type="Proteomes" id="UP000070058"/>
    </source>
</evidence>
<evidence type="ECO:0000256" key="1">
    <source>
        <dbReference type="ARBA" id="ARBA00004418"/>
    </source>
</evidence>
<comment type="caution">
    <text evidence="3">The sequence shown here is derived from an EMBL/GenBank/DDBJ whole genome shotgun (WGS) entry which is preliminary data.</text>
</comment>
<protein>
    <recommendedName>
        <fullName evidence="5">Extracellular solute-binding protein</fullName>
    </recommendedName>
</protein>
<dbReference type="AlphaFoldDB" id="A0A139SRP7"/>
<evidence type="ECO:0008006" key="5">
    <source>
        <dbReference type="Google" id="ProtNLM"/>
    </source>
</evidence>
<evidence type="ECO:0000313" key="3">
    <source>
        <dbReference type="EMBL" id="KXU37121.1"/>
    </source>
</evidence>
<dbReference type="InterPro" id="IPR050490">
    <property type="entry name" value="Bact_solute-bd_prot1"/>
</dbReference>
<dbReference type="EMBL" id="LSZQ01000022">
    <property type="protein sequence ID" value="KXU37121.1"/>
    <property type="molecule type" value="Genomic_DNA"/>
</dbReference>
<sequence>MADLFETHEGMYPKAYLGPLDQIGFLDITDRLHNDGLYAQFNESTLLQHSAYGRHFGLPLAAAPALLAYRADLVEAAGISDAEIEQIETWDDYFRVMHPLMVDLDGDGRPDRYLLSLSEVSHDTIRMLVLQNDGVLFDTNGHPIFANERNARTLATLTKWITGPNRVSIDVPLHSSAGHKQRLDGVVVGTIITDWMLTLWKKENPQLGGKIKLMPIPAFERGGRRTSSTGSTMISINKRSPHIDTCWEMAKFLYTSREVAKHIYRGSGIITPFKPNWQAPFYHEPDPFCGGQASGTLFIEQIPHVPQSPASPYQNLAYSELVNTMIGLRAYAEKHRIYEVDALASEALRLLQKGQDQIQDLINRNVFLETHES</sequence>
<dbReference type="InterPro" id="IPR006059">
    <property type="entry name" value="SBP"/>
</dbReference>
<dbReference type="PANTHER" id="PTHR43649:SF12">
    <property type="entry name" value="DIACETYLCHITOBIOSE BINDING PROTEIN DASA"/>
    <property type="match status" value="1"/>
</dbReference>
<dbReference type="STRING" id="1548207.AXK11_02800"/>
<gene>
    <name evidence="3" type="ORF">AXK11_02800</name>
</gene>